<keyword evidence="2" id="KW-0472">Membrane</keyword>
<evidence type="ECO:0000313" key="3">
    <source>
        <dbReference type="EMBL" id="KAF5857398.1"/>
    </source>
</evidence>
<dbReference type="Gene3D" id="1.20.1170.10">
    <property type="match status" value="1"/>
</dbReference>
<keyword evidence="2" id="KW-0812">Transmembrane</keyword>
<protein>
    <submittedName>
        <fullName evidence="3">Uncharacterized protein</fullName>
    </submittedName>
</protein>
<proteinExistence type="predicted"/>
<comment type="caution">
    <text evidence="3">The sequence shown here is derived from an EMBL/GenBank/DDBJ whole genome shotgun (WGS) entry which is preliminary data.</text>
</comment>
<evidence type="ECO:0000313" key="4">
    <source>
        <dbReference type="Proteomes" id="UP000541154"/>
    </source>
</evidence>
<sequence>MTSTPPSYAMDSSPPSYEEVVKKLNNLVGPNPTPGKVLEVAKQLSKEDINTLAESYDSHPPLRTDKEKHDFSIGIAKTASSAEAKPYIKPAASSAARAAKEISSIFQQVGLEIVQVDDIHKSNFTTPLQKVQKEYQDVLSDSRLLAVDISQYGSSFDKVIITFCAEGSIPVSERKEKIKQYIQKAVQLEQNAKNIDNRFEDVVQSFSHLVNSFSDWAKDKEGKLTDQIKKLDEELKDLNKKLSRLQSAQAAVTAYGGYATSIAGIIAGLVPPPFSLITAIGGMLAAGASIAVVIGLMIAINNVKEEIEDKTNEKRSLEKDLEKLRQTRQDLVLLGNSSLPSFRSNVQILTGYWKMTIKDAKDIQVWLEKGAQTTDQPQYMKLNLNNAVKSYEVIGQYLLEYAEGVESH</sequence>
<dbReference type="AlphaFoldDB" id="A0A8H6A0X9"/>
<dbReference type="EMBL" id="SPNV01000260">
    <property type="protein sequence ID" value="KAF5857398.1"/>
    <property type="molecule type" value="Genomic_DNA"/>
</dbReference>
<feature type="coiled-coil region" evidence="1">
    <location>
        <begin position="300"/>
        <end position="334"/>
    </location>
</feature>
<feature type="transmembrane region" description="Helical" evidence="2">
    <location>
        <begin position="250"/>
        <end position="270"/>
    </location>
</feature>
<reference evidence="3 4" key="1">
    <citation type="submission" date="2019-04" db="EMBL/GenBank/DDBJ databases">
        <title>Aspergillus burnettii sp. nov., novel species from soil in southeast Queensland.</title>
        <authorList>
            <person name="Gilchrist C.L.M."/>
            <person name="Pitt J.I."/>
            <person name="Lange L."/>
            <person name="Lacey H.J."/>
            <person name="Vuong D."/>
            <person name="Midgley D.J."/>
            <person name="Greenfield P."/>
            <person name="Bradbury M."/>
            <person name="Lacey E."/>
            <person name="Busk P.K."/>
            <person name="Pilgaard B."/>
            <person name="Chooi Y.H."/>
            <person name="Piggott A.M."/>
        </authorList>
    </citation>
    <scope>NUCLEOTIDE SEQUENCE [LARGE SCALE GENOMIC DNA]</scope>
    <source>
        <strain evidence="3 4">FRR 5400</strain>
    </source>
</reference>
<evidence type="ECO:0000256" key="2">
    <source>
        <dbReference type="SAM" id="Phobius"/>
    </source>
</evidence>
<keyword evidence="1" id="KW-0175">Coiled coil</keyword>
<evidence type="ECO:0000256" key="1">
    <source>
        <dbReference type="SAM" id="Coils"/>
    </source>
</evidence>
<organism evidence="3 4">
    <name type="scientific">Petromyces alliaceus</name>
    <name type="common">Aspergillus alliaceus</name>
    <dbReference type="NCBI Taxonomy" id="209559"/>
    <lineage>
        <taxon>Eukaryota</taxon>
        <taxon>Fungi</taxon>
        <taxon>Dikarya</taxon>
        <taxon>Ascomycota</taxon>
        <taxon>Pezizomycotina</taxon>
        <taxon>Eurotiomycetes</taxon>
        <taxon>Eurotiomycetidae</taxon>
        <taxon>Eurotiales</taxon>
        <taxon>Aspergillaceae</taxon>
        <taxon>Aspergillus</taxon>
        <taxon>Aspergillus subgen. Circumdati</taxon>
    </lineage>
</organism>
<gene>
    <name evidence="3" type="ORF">ETB97_005890</name>
</gene>
<name>A0A8H6A0X9_PETAA</name>
<keyword evidence="4" id="KW-1185">Reference proteome</keyword>
<accession>A0A8H6A0X9</accession>
<feature type="coiled-coil region" evidence="1">
    <location>
        <begin position="171"/>
        <end position="251"/>
    </location>
</feature>
<keyword evidence="2" id="KW-1133">Transmembrane helix</keyword>
<feature type="transmembrane region" description="Helical" evidence="2">
    <location>
        <begin position="276"/>
        <end position="300"/>
    </location>
</feature>
<dbReference type="Proteomes" id="UP000541154">
    <property type="component" value="Unassembled WGS sequence"/>
</dbReference>